<comment type="caution">
    <text evidence="1">The sequence shown here is derived from an EMBL/GenBank/DDBJ whole genome shotgun (WGS) entry which is preliminary data.</text>
</comment>
<accession>A0ACC0HBQ1</accession>
<organism evidence="1 2">
    <name type="scientific">Camellia lanceoleosa</name>
    <dbReference type="NCBI Taxonomy" id="1840588"/>
    <lineage>
        <taxon>Eukaryota</taxon>
        <taxon>Viridiplantae</taxon>
        <taxon>Streptophyta</taxon>
        <taxon>Embryophyta</taxon>
        <taxon>Tracheophyta</taxon>
        <taxon>Spermatophyta</taxon>
        <taxon>Magnoliopsida</taxon>
        <taxon>eudicotyledons</taxon>
        <taxon>Gunneridae</taxon>
        <taxon>Pentapetalae</taxon>
        <taxon>asterids</taxon>
        <taxon>Ericales</taxon>
        <taxon>Theaceae</taxon>
        <taxon>Camellia</taxon>
    </lineage>
</organism>
<keyword evidence="2" id="KW-1185">Reference proteome</keyword>
<dbReference type="Proteomes" id="UP001060215">
    <property type="component" value="Chromosome 5"/>
</dbReference>
<gene>
    <name evidence="1" type="ORF">LOK49_LG06G03198</name>
</gene>
<reference evidence="1 2" key="1">
    <citation type="journal article" date="2022" name="Plant J.">
        <title>Chromosome-level genome of Camellia lanceoleosa provides a valuable resource for understanding genome evolution and self-incompatibility.</title>
        <authorList>
            <person name="Gong W."/>
            <person name="Xiao S."/>
            <person name="Wang L."/>
            <person name="Liao Z."/>
            <person name="Chang Y."/>
            <person name="Mo W."/>
            <person name="Hu G."/>
            <person name="Li W."/>
            <person name="Zhao G."/>
            <person name="Zhu H."/>
            <person name="Hu X."/>
            <person name="Ji K."/>
            <person name="Xiang X."/>
            <person name="Song Q."/>
            <person name="Yuan D."/>
            <person name="Jin S."/>
            <person name="Zhang L."/>
        </authorList>
    </citation>
    <scope>NUCLEOTIDE SEQUENCE [LARGE SCALE GENOMIC DNA]</scope>
    <source>
        <strain evidence="1">SQ_2022a</strain>
    </source>
</reference>
<evidence type="ECO:0000313" key="2">
    <source>
        <dbReference type="Proteomes" id="UP001060215"/>
    </source>
</evidence>
<protein>
    <submittedName>
        <fullName evidence="1">Uncharacterized protein</fullName>
    </submittedName>
</protein>
<proteinExistence type="predicted"/>
<dbReference type="EMBL" id="CM045762">
    <property type="protein sequence ID" value="KAI8010479.1"/>
    <property type="molecule type" value="Genomic_DNA"/>
</dbReference>
<name>A0ACC0HBQ1_9ERIC</name>
<evidence type="ECO:0000313" key="1">
    <source>
        <dbReference type="EMBL" id="KAI8010479.1"/>
    </source>
</evidence>
<sequence>MIFPHKFVLPNSLKEREREERGRGGRSSQPSARYRLLPIVAARRRPAHFQPLAFTSSASRLASDLPPSPAPTSASALRLYLYPRLRPLPLPLPLFLLLF</sequence>